<evidence type="ECO:0000256" key="1">
    <source>
        <dbReference type="ARBA" id="ARBA00023125"/>
    </source>
</evidence>
<reference evidence="3 4" key="1">
    <citation type="submission" date="2014-03" db="EMBL/GenBank/DDBJ databases">
        <title>Genome sequence of Bordetella hinzii.</title>
        <authorList>
            <person name="Register K."/>
            <person name="Harvill E."/>
            <person name="Goodfield L.L."/>
            <person name="Ivanov Y.V."/>
            <person name="Meyer J.A."/>
            <person name="Muse S.J."/>
            <person name="Jacobs N."/>
            <person name="Bendor L."/>
            <person name="Smallridge W.E."/>
            <person name="Brinkac L.M."/>
            <person name="Sanka R."/>
            <person name="Kim M."/>
            <person name="Losada L."/>
        </authorList>
    </citation>
    <scope>NUCLEOTIDE SEQUENCE [LARGE SCALE GENOMIC DNA]</scope>
    <source>
        <strain evidence="3 4">OH87 BAL007II</strain>
    </source>
</reference>
<dbReference type="InterPro" id="IPR001387">
    <property type="entry name" value="Cro/C1-type_HTH"/>
</dbReference>
<dbReference type="PROSITE" id="PS50943">
    <property type="entry name" value="HTH_CROC1"/>
    <property type="match status" value="1"/>
</dbReference>
<dbReference type="CDD" id="cd00093">
    <property type="entry name" value="HTH_XRE"/>
    <property type="match status" value="1"/>
</dbReference>
<dbReference type="Proteomes" id="UP000025748">
    <property type="component" value="Unassembled WGS sequence"/>
</dbReference>
<proteinExistence type="predicted"/>
<accession>A0ABR4R6A6</accession>
<dbReference type="SUPFAM" id="SSF47413">
    <property type="entry name" value="lambda repressor-like DNA-binding domains"/>
    <property type="match status" value="1"/>
</dbReference>
<dbReference type="Pfam" id="PF01381">
    <property type="entry name" value="HTH_3"/>
    <property type="match status" value="1"/>
</dbReference>
<evidence type="ECO:0000313" key="3">
    <source>
        <dbReference type="EMBL" id="KCB26219.1"/>
    </source>
</evidence>
<dbReference type="PANTHER" id="PTHR46797">
    <property type="entry name" value="HTH-TYPE TRANSCRIPTIONAL REGULATOR"/>
    <property type="match status" value="1"/>
</dbReference>
<dbReference type="InterPro" id="IPR014710">
    <property type="entry name" value="RmlC-like_jellyroll"/>
</dbReference>
<organism evidence="3 4">
    <name type="scientific">Bordetella hinzii OH87 BAL007II</name>
    <dbReference type="NCBI Taxonomy" id="1331262"/>
    <lineage>
        <taxon>Bacteria</taxon>
        <taxon>Pseudomonadati</taxon>
        <taxon>Pseudomonadota</taxon>
        <taxon>Betaproteobacteria</taxon>
        <taxon>Burkholderiales</taxon>
        <taxon>Alcaligenaceae</taxon>
        <taxon>Bordetella</taxon>
    </lineage>
</organism>
<comment type="caution">
    <text evidence="3">The sequence shown here is derived from an EMBL/GenBank/DDBJ whole genome shotgun (WGS) entry which is preliminary data.</text>
</comment>
<name>A0ABR4R6A6_9BORD</name>
<dbReference type="EMBL" id="JHEM01000002">
    <property type="protein sequence ID" value="KCB26219.1"/>
    <property type="molecule type" value="Genomic_DNA"/>
</dbReference>
<dbReference type="InterPro" id="IPR013096">
    <property type="entry name" value="Cupin_2"/>
</dbReference>
<gene>
    <name evidence="3" type="ORF">L544_3371</name>
</gene>
<dbReference type="Gene3D" id="1.10.260.40">
    <property type="entry name" value="lambda repressor-like DNA-binding domains"/>
    <property type="match status" value="1"/>
</dbReference>
<dbReference type="InterPro" id="IPR011051">
    <property type="entry name" value="RmlC_Cupin_sf"/>
</dbReference>
<dbReference type="RefSeq" id="WP_032961208.1">
    <property type="nucleotide sequence ID" value="NZ_JHEM01000002.1"/>
</dbReference>
<dbReference type="Gene3D" id="2.60.120.10">
    <property type="entry name" value="Jelly Rolls"/>
    <property type="match status" value="1"/>
</dbReference>
<evidence type="ECO:0000313" key="4">
    <source>
        <dbReference type="Proteomes" id="UP000025748"/>
    </source>
</evidence>
<dbReference type="SUPFAM" id="SSF51182">
    <property type="entry name" value="RmlC-like cupins"/>
    <property type="match status" value="1"/>
</dbReference>
<protein>
    <submittedName>
        <fullName evidence="3">DNA-binding helix-turn-helix protein</fullName>
    </submittedName>
</protein>
<dbReference type="GeneID" id="92996978"/>
<dbReference type="CDD" id="cd02209">
    <property type="entry name" value="cupin_XRE_C"/>
    <property type="match status" value="1"/>
</dbReference>
<sequence>MARKNTQETPPEPAGTVGSRLRRLRRDLNLSLKTLAELADVSVGMISQIERDQANPSIRVLEKLRTALHVPLSALLEGEGTTGPAPVPPQVPDFVRRADQRPRFRVGPNGLLKELLSPPGDHDLQFMVILIPPHSRSEEVLLGRGEKAGMVLEGTISLVLANREAILNVGDSFQFSSAIPHGVSNPTDTPARLLWIMNTERPVIHL</sequence>
<evidence type="ECO:0000259" key="2">
    <source>
        <dbReference type="PROSITE" id="PS50943"/>
    </source>
</evidence>
<keyword evidence="4" id="KW-1185">Reference proteome</keyword>
<dbReference type="InterPro" id="IPR050807">
    <property type="entry name" value="TransReg_Diox_bact_type"/>
</dbReference>
<dbReference type="PANTHER" id="PTHR46797:SF2">
    <property type="entry name" value="TRANSCRIPTIONAL REGULATOR"/>
    <property type="match status" value="1"/>
</dbReference>
<dbReference type="InterPro" id="IPR010982">
    <property type="entry name" value="Lambda_DNA-bd_dom_sf"/>
</dbReference>
<feature type="domain" description="HTH cro/C1-type" evidence="2">
    <location>
        <begin position="21"/>
        <end position="75"/>
    </location>
</feature>
<dbReference type="Pfam" id="PF07883">
    <property type="entry name" value="Cupin_2"/>
    <property type="match status" value="1"/>
</dbReference>
<dbReference type="SMART" id="SM00530">
    <property type="entry name" value="HTH_XRE"/>
    <property type="match status" value="1"/>
</dbReference>
<dbReference type="GO" id="GO:0003677">
    <property type="term" value="F:DNA binding"/>
    <property type="evidence" value="ECO:0007669"/>
    <property type="project" value="UniProtKB-KW"/>
</dbReference>
<keyword evidence="1 3" id="KW-0238">DNA-binding</keyword>